<proteinExistence type="predicted"/>
<evidence type="ECO:0000313" key="2">
    <source>
        <dbReference type="EMBL" id="KFB68868.1"/>
    </source>
</evidence>
<evidence type="ECO:0000256" key="1">
    <source>
        <dbReference type="SAM" id="MobiDB-lite"/>
    </source>
</evidence>
<evidence type="ECO:0000313" key="3">
    <source>
        <dbReference type="Proteomes" id="UP000019812"/>
    </source>
</evidence>
<protein>
    <submittedName>
        <fullName evidence="2">Uncharacterized protein</fullName>
    </submittedName>
</protein>
<name>A0A084Y2C4_9PROT</name>
<dbReference type="EMBL" id="JDSS02000019">
    <property type="protein sequence ID" value="KFB68868.1"/>
    <property type="molecule type" value="Genomic_DNA"/>
</dbReference>
<organism evidence="2 3">
    <name type="scientific">Candidatus Accumulibacter vicinus</name>
    <dbReference type="NCBI Taxonomy" id="2954382"/>
    <lineage>
        <taxon>Bacteria</taxon>
        <taxon>Pseudomonadati</taxon>
        <taxon>Pseudomonadota</taxon>
        <taxon>Betaproteobacteria</taxon>
        <taxon>Candidatus Accumulibacter</taxon>
    </lineage>
</organism>
<accession>A0A084Y2C4</accession>
<dbReference type="Proteomes" id="UP000019812">
    <property type="component" value="Unassembled WGS sequence"/>
</dbReference>
<feature type="region of interest" description="Disordered" evidence="1">
    <location>
        <begin position="1"/>
        <end position="25"/>
    </location>
</feature>
<sequence length="94" mass="10245">MPFVKGQPRTPGSGRKPGSQNMTSQKLKELIFNALQQQEGGALAYLKARATDEPRAFMALLGKLLPTQITGDDEGGPVRIETITRRVIRPPDAD</sequence>
<reference evidence="2 3" key="1">
    <citation type="submission" date="2014-07" db="EMBL/GenBank/DDBJ databases">
        <title>Expanding our view of genomic diversity in Candidatus Accumulibacter clades.</title>
        <authorList>
            <person name="Skennerton C.T."/>
            <person name="Barr J.J."/>
            <person name="Slater F.R."/>
            <person name="Bond P.L."/>
            <person name="Tyson G.W."/>
        </authorList>
    </citation>
    <scope>NUCLEOTIDE SEQUENCE [LARGE SCALE GENOMIC DNA]</scope>
    <source>
        <strain evidence="3">SK-01</strain>
    </source>
</reference>
<comment type="caution">
    <text evidence="2">The sequence shown here is derived from an EMBL/GenBank/DDBJ whole genome shotgun (WGS) entry which is preliminary data.</text>
</comment>
<gene>
    <name evidence="2" type="ORF">CAPSK01_001723</name>
</gene>
<dbReference type="STRING" id="1457154.CAPSK01_001723"/>
<dbReference type="AlphaFoldDB" id="A0A084Y2C4"/>